<dbReference type="Pfam" id="PF00126">
    <property type="entry name" value="HTH_1"/>
    <property type="match status" value="1"/>
</dbReference>
<dbReference type="InterPro" id="IPR058163">
    <property type="entry name" value="LysR-type_TF_proteobact-type"/>
</dbReference>
<dbReference type="RefSeq" id="WP_142636076.1">
    <property type="nucleotide sequence ID" value="NZ_FXTE01000003.1"/>
</dbReference>
<dbReference type="InterPro" id="IPR005119">
    <property type="entry name" value="LysR_subst-bd"/>
</dbReference>
<dbReference type="Gene3D" id="3.40.190.10">
    <property type="entry name" value="Periplasmic binding protein-like II"/>
    <property type="match status" value="2"/>
</dbReference>
<dbReference type="PROSITE" id="PS50931">
    <property type="entry name" value="HTH_LYSR"/>
    <property type="match status" value="1"/>
</dbReference>
<dbReference type="Gene3D" id="1.10.10.10">
    <property type="entry name" value="Winged helix-like DNA-binding domain superfamily/Winged helix DNA-binding domain"/>
    <property type="match status" value="1"/>
</dbReference>
<keyword evidence="3" id="KW-0238">DNA-binding</keyword>
<evidence type="ECO:0000256" key="2">
    <source>
        <dbReference type="ARBA" id="ARBA00023015"/>
    </source>
</evidence>
<keyword evidence="4" id="KW-0804">Transcription</keyword>
<name>A0A521CLQ3_9RHOB</name>
<dbReference type="GO" id="GO:0043565">
    <property type="term" value="F:sequence-specific DNA binding"/>
    <property type="evidence" value="ECO:0007669"/>
    <property type="project" value="TreeGrafter"/>
</dbReference>
<evidence type="ECO:0000256" key="4">
    <source>
        <dbReference type="ARBA" id="ARBA00023163"/>
    </source>
</evidence>
<comment type="similarity">
    <text evidence="1">Belongs to the LysR transcriptional regulatory family.</text>
</comment>
<dbReference type="PANTHER" id="PTHR30537">
    <property type="entry name" value="HTH-TYPE TRANSCRIPTIONAL REGULATOR"/>
    <property type="match status" value="1"/>
</dbReference>
<dbReference type="Proteomes" id="UP000319555">
    <property type="component" value="Unassembled WGS sequence"/>
</dbReference>
<dbReference type="SUPFAM" id="SSF53850">
    <property type="entry name" value="Periplasmic binding protein-like II"/>
    <property type="match status" value="1"/>
</dbReference>
<dbReference type="SUPFAM" id="SSF46785">
    <property type="entry name" value="Winged helix' DNA-binding domain"/>
    <property type="match status" value="1"/>
</dbReference>
<evidence type="ECO:0000313" key="7">
    <source>
        <dbReference type="Proteomes" id="UP000319555"/>
    </source>
</evidence>
<proteinExistence type="inferred from homology"/>
<dbReference type="Pfam" id="PF03466">
    <property type="entry name" value="LysR_substrate"/>
    <property type="match status" value="1"/>
</dbReference>
<dbReference type="OrthoDB" id="9813056at2"/>
<dbReference type="InterPro" id="IPR036390">
    <property type="entry name" value="WH_DNA-bd_sf"/>
</dbReference>
<accession>A0A521CLQ3</accession>
<evidence type="ECO:0000259" key="5">
    <source>
        <dbReference type="PROSITE" id="PS50931"/>
    </source>
</evidence>
<sequence>MPSNQISLTWLRSFEAAARHLNFTSASVELGLTQAAVSLHIRSLEQQLQHKLFVRRARHLSLTELGQAYCSTVRQALADIDMASANLFGSMATKTVTIKAPISTASLWLAPRLPSFKKDHPTIDLRLVTNIWTETTNLEEIDVELRLGRGNWTDALSEKLSDEAIVPICAKGRKNSAKQVQDLLSGPFVHILGHEGHWERYLSAYDCTKPQDAPQYLVDTTISALQLVASGGGYALVFSRLVNTENGLASGVRFAGKPLPHPDAHFLMQPVSKKSVRPEVEIFVDWLRKQFKEDV</sequence>
<dbReference type="GO" id="GO:0006351">
    <property type="term" value="P:DNA-templated transcription"/>
    <property type="evidence" value="ECO:0007669"/>
    <property type="project" value="TreeGrafter"/>
</dbReference>
<dbReference type="PANTHER" id="PTHR30537:SF74">
    <property type="entry name" value="HTH-TYPE TRANSCRIPTIONAL REGULATOR TRPI"/>
    <property type="match status" value="1"/>
</dbReference>
<protein>
    <submittedName>
        <fullName evidence="6">LysR family transcriptional regulator, glycine cleavage system transcriptional activator</fullName>
    </submittedName>
</protein>
<gene>
    <name evidence="6" type="ORF">SAMN06265380_10350</name>
</gene>
<dbReference type="EMBL" id="FXTE01000003">
    <property type="protein sequence ID" value="SMO59620.1"/>
    <property type="molecule type" value="Genomic_DNA"/>
</dbReference>
<dbReference type="GO" id="GO:0003700">
    <property type="term" value="F:DNA-binding transcription factor activity"/>
    <property type="evidence" value="ECO:0007669"/>
    <property type="project" value="InterPro"/>
</dbReference>
<reference evidence="6 7" key="1">
    <citation type="submission" date="2017-05" db="EMBL/GenBank/DDBJ databases">
        <authorList>
            <person name="Varghese N."/>
            <person name="Submissions S."/>
        </authorList>
    </citation>
    <scope>NUCLEOTIDE SEQUENCE [LARGE SCALE GENOMIC DNA]</scope>
    <source>
        <strain evidence="6 7">DSM 28009</strain>
    </source>
</reference>
<evidence type="ECO:0000313" key="6">
    <source>
        <dbReference type="EMBL" id="SMO59620.1"/>
    </source>
</evidence>
<evidence type="ECO:0000256" key="1">
    <source>
        <dbReference type="ARBA" id="ARBA00009437"/>
    </source>
</evidence>
<dbReference type="InterPro" id="IPR000847">
    <property type="entry name" value="LysR_HTH_N"/>
</dbReference>
<keyword evidence="7" id="KW-1185">Reference proteome</keyword>
<keyword evidence="2" id="KW-0805">Transcription regulation</keyword>
<dbReference type="InterPro" id="IPR036388">
    <property type="entry name" value="WH-like_DNA-bd_sf"/>
</dbReference>
<organism evidence="6 7">
    <name type="scientific">Ruegeria faecimaris</name>
    <dbReference type="NCBI Taxonomy" id="686389"/>
    <lineage>
        <taxon>Bacteria</taxon>
        <taxon>Pseudomonadati</taxon>
        <taxon>Pseudomonadota</taxon>
        <taxon>Alphaproteobacteria</taxon>
        <taxon>Rhodobacterales</taxon>
        <taxon>Roseobacteraceae</taxon>
        <taxon>Ruegeria</taxon>
    </lineage>
</organism>
<evidence type="ECO:0000256" key="3">
    <source>
        <dbReference type="ARBA" id="ARBA00023125"/>
    </source>
</evidence>
<feature type="domain" description="HTH lysR-type" evidence="5">
    <location>
        <begin position="6"/>
        <end position="63"/>
    </location>
</feature>
<dbReference type="AlphaFoldDB" id="A0A521CLQ3"/>
<dbReference type="PRINTS" id="PR00039">
    <property type="entry name" value="HTHLYSR"/>
</dbReference>